<dbReference type="PANTHER" id="PTHR43802">
    <property type="entry name" value="ENOYL-COA HYDRATASE"/>
    <property type="match status" value="1"/>
</dbReference>
<keyword evidence="3" id="KW-0276">Fatty acid metabolism</keyword>
<protein>
    <submittedName>
        <fullName evidence="7">Enoyl-CoA hydratase/carnithine racemase</fullName>
    </submittedName>
</protein>
<keyword evidence="8" id="KW-1185">Reference proteome</keyword>
<evidence type="ECO:0000313" key="8">
    <source>
        <dbReference type="Proteomes" id="UP000198327"/>
    </source>
</evidence>
<dbReference type="InterPro" id="IPR001753">
    <property type="entry name" value="Enoyl-CoA_hydra/iso"/>
</dbReference>
<proteinExistence type="inferred from homology"/>
<dbReference type="InterPro" id="IPR029045">
    <property type="entry name" value="ClpP/crotonase-like_dom_sf"/>
</dbReference>
<dbReference type="GO" id="GO:0004300">
    <property type="term" value="F:enoyl-CoA hydratase activity"/>
    <property type="evidence" value="ECO:0007669"/>
    <property type="project" value="UniProtKB-EC"/>
</dbReference>
<comment type="catalytic activity">
    <reaction evidence="4">
        <text>a (3S)-3-hydroxyacyl-CoA = a (2E)-enoyl-CoA + H2O</text>
        <dbReference type="Rhea" id="RHEA:16105"/>
        <dbReference type="ChEBI" id="CHEBI:15377"/>
        <dbReference type="ChEBI" id="CHEBI:57318"/>
        <dbReference type="ChEBI" id="CHEBI:58856"/>
        <dbReference type="EC" id="4.2.1.17"/>
    </reaction>
</comment>
<dbReference type="OrthoDB" id="3207739at2"/>
<dbReference type="InterPro" id="IPR018376">
    <property type="entry name" value="Enoyl-CoA_hyd/isom_CS"/>
</dbReference>
<dbReference type="EMBL" id="FZOW01000015">
    <property type="protein sequence ID" value="SNT37031.1"/>
    <property type="molecule type" value="Genomic_DNA"/>
</dbReference>
<organism evidence="7 8">
    <name type="scientific">Rhodococcoides kyotonense</name>
    <dbReference type="NCBI Taxonomy" id="398843"/>
    <lineage>
        <taxon>Bacteria</taxon>
        <taxon>Bacillati</taxon>
        <taxon>Actinomycetota</taxon>
        <taxon>Actinomycetes</taxon>
        <taxon>Mycobacteriales</taxon>
        <taxon>Nocardiaceae</taxon>
        <taxon>Rhodococcoides</taxon>
    </lineage>
</organism>
<evidence type="ECO:0000256" key="1">
    <source>
        <dbReference type="ARBA" id="ARBA00002994"/>
    </source>
</evidence>
<dbReference type="PROSITE" id="PS00166">
    <property type="entry name" value="ENOYL_COA_HYDRATASE"/>
    <property type="match status" value="1"/>
</dbReference>
<keyword evidence="3" id="KW-0443">Lipid metabolism</keyword>
<dbReference type="Gene3D" id="3.90.226.10">
    <property type="entry name" value="2-enoyl-CoA Hydratase, Chain A, domain 1"/>
    <property type="match status" value="1"/>
</dbReference>
<comment type="function">
    <text evidence="1">Could possibly oxidize fatty acids using specific components.</text>
</comment>
<gene>
    <name evidence="7" type="ORF">SAMN05421642_115129</name>
</gene>
<dbReference type="SUPFAM" id="SSF52096">
    <property type="entry name" value="ClpP/crotonase"/>
    <property type="match status" value="1"/>
</dbReference>
<evidence type="ECO:0000313" key="7">
    <source>
        <dbReference type="EMBL" id="SNT37031.1"/>
    </source>
</evidence>
<sequence length="276" mass="29127">MSGTSESRGAAESVVVTQSGLVRTLTLNRPRRRNALDNHLVEALDSALSDAEQDPGTASLILTGNGASFCAGADLQYFLGLHAAYGTPIGFLRQVSALVTRLETSQLPIVAALHGHAVAGGLELALGCDIVVAAEATLIGDGHIKNNLLPAGGSSVRLQRKVGESMARWLSLTGTLVPARRLADAGWIHAVVDEKHLSETAHAVALELAESAGPAQSAFKSLLFDLTSMDSERGLDRELDCFDDHWRSNDVPARLTAFLDRKPMSSSSTPATRGVQ</sequence>
<evidence type="ECO:0000256" key="3">
    <source>
        <dbReference type="ARBA" id="ARBA00022832"/>
    </source>
</evidence>
<name>A0A239M320_9NOCA</name>
<evidence type="ECO:0000256" key="6">
    <source>
        <dbReference type="RuleBase" id="RU003707"/>
    </source>
</evidence>
<evidence type="ECO:0000256" key="5">
    <source>
        <dbReference type="ARBA" id="ARBA00023717"/>
    </source>
</evidence>
<dbReference type="CDD" id="cd06558">
    <property type="entry name" value="crotonase-like"/>
    <property type="match status" value="1"/>
</dbReference>
<dbReference type="Proteomes" id="UP000198327">
    <property type="component" value="Unassembled WGS sequence"/>
</dbReference>
<reference evidence="8" key="1">
    <citation type="submission" date="2017-06" db="EMBL/GenBank/DDBJ databases">
        <authorList>
            <person name="Varghese N."/>
            <person name="Submissions S."/>
        </authorList>
    </citation>
    <scope>NUCLEOTIDE SEQUENCE [LARGE SCALE GENOMIC DNA]</scope>
    <source>
        <strain evidence="8">JCM 23211</strain>
    </source>
</reference>
<evidence type="ECO:0000256" key="4">
    <source>
        <dbReference type="ARBA" id="ARBA00023709"/>
    </source>
</evidence>
<dbReference type="Pfam" id="PF00378">
    <property type="entry name" value="ECH_1"/>
    <property type="match status" value="1"/>
</dbReference>
<accession>A0A239M320</accession>
<comment type="similarity">
    <text evidence="2 6">Belongs to the enoyl-CoA hydratase/isomerase family.</text>
</comment>
<dbReference type="GO" id="GO:0006631">
    <property type="term" value="P:fatty acid metabolic process"/>
    <property type="evidence" value="ECO:0007669"/>
    <property type="project" value="UniProtKB-KW"/>
</dbReference>
<comment type="catalytic activity">
    <reaction evidence="5">
        <text>a 4-saturated-(3S)-3-hydroxyacyl-CoA = a (3E)-enoyl-CoA + H2O</text>
        <dbReference type="Rhea" id="RHEA:20724"/>
        <dbReference type="ChEBI" id="CHEBI:15377"/>
        <dbReference type="ChEBI" id="CHEBI:58521"/>
        <dbReference type="ChEBI" id="CHEBI:137480"/>
        <dbReference type="EC" id="4.2.1.17"/>
    </reaction>
</comment>
<dbReference type="PANTHER" id="PTHR43802:SF1">
    <property type="entry name" value="IP11341P-RELATED"/>
    <property type="match status" value="1"/>
</dbReference>
<evidence type="ECO:0000256" key="2">
    <source>
        <dbReference type="ARBA" id="ARBA00005254"/>
    </source>
</evidence>
<dbReference type="AlphaFoldDB" id="A0A239M320"/>